<dbReference type="Gene3D" id="2.60.120.1440">
    <property type="match status" value="1"/>
</dbReference>
<keyword evidence="1" id="KW-0732">Signal</keyword>
<name>A0A2A2F6F2_9GAMM</name>
<evidence type="ECO:0008006" key="6">
    <source>
        <dbReference type="Google" id="ProtNLM"/>
    </source>
</evidence>
<gene>
    <name evidence="4" type="ORF">CK501_11065</name>
</gene>
<dbReference type="InterPro" id="IPR006860">
    <property type="entry name" value="FecR"/>
</dbReference>
<dbReference type="RefSeq" id="WP_095617792.1">
    <property type="nucleotide sequence ID" value="NZ_NSKD01000004.1"/>
</dbReference>
<organism evidence="4 5">
    <name type="scientific">Halovibrio salipaludis</name>
    <dbReference type="NCBI Taxonomy" id="2032626"/>
    <lineage>
        <taxon>Bacteria</taxon>
        <taxon>Pseudomonadati</taxon>
        <taxon>Pseudomonadota</taxon>
        <taxon>Gammaproteobacteria</taxon>
        <taxon>Oceanospirillales</taxon>
        <taxon>Halomonadaceae</taxon>
        <taxon>Halovibrio</taxon>
    </lineage>
</organism>
<reference evidence="4 5" key="1">
    <citation type="submission" date="2017-08" db="EMBL/GenBank/DDBJ databases">
        <title>Halovibrio sewagensis sp. nov., isolated from wastewater of high salinity.</title>
        <authorList>
            <person name="Dong X."/>
            <person name="Zhang G."/>
        </authorList>
    </citation>
    <scope>NUCLEOTIDE SEQUENCE [LARGE SCALE GENOMIC DNA]</scope>
    <source>
        <strain evidence="4 5">YL5-2</strain>
    </source>
</reference>
<dbReference type="Pfam" id="PF04773">
    <property type="entry name" value="FecR"/>
    <property type="match status" value="1"/>
</dbReference>
<dbReference type="Pfam" id="PF01476">
    <property type="entry name" value="LysM"/>
    <property type="match status" value="1"/>
</dbReference>
<dbReference type="InterPro" id="IPR036779">
    <property type="entry name" value="LysM_dom_sf"/>
</dbReference>
<protein>
    <recommendedName>
        <fullName evidence="6">FecR family protein</fullName>
    </recommendedName>
</protein>
<dbReference type="OrthoDB" id="9813091at2"/>
<evidence type="ECO:0000313" key="5">
    <source>
        <dbReference type="Proteomes" id="UP000218896"/>
    </source>
</evidence>
<feature type="domain" description="LysM" evidence="2">
    <location>
        <begin position="61"/>
        <end position="107"/>
    </location>
</feature>
<dbReference type="AlphaFoldDB" id="A0A2A2F6F2"/>
<dbReference type="InterPro" id="IPR013783">
    <property type="entry name" value="Ig-like_fold"/>
</dbReference>
<dbReference type="Gene3D" id="2.60.40.10">
    <property type="entry name" value="Immunoglobulins"/>
    <property type="match status" value="2"/>
</dbReference>
<evidence type="ECO:0000259" key="2">
    <source>
        <dbReference type="Pfam" id="PF01476"/>
    </source>
</evidence>
<keyword evidence="5" id="KW-1185">Reference proteome</keyword>
<feature type="chain" id="PRO_5012606912" description="FecR family protein" evidence="1">
    <location>
        <begin position="25"/>
        <end position="486"/>
    </location>
</feature>
<dbReference type="EMBL" id="NSKD01000004">
    <property type="protein sequence ID" value="PAU80175.1"/>
    <property type="molecule type" value="Genomic_DNA"/>
</dbReference>
<evidence type="ECO:0000313" key="4">
    <source>
        <dbReference type="EMBL" id="PAU80175.1"/>
    </source>
</evidence>
<dbReference type="Proteomes" id="UP000218896">
    <property type="component" value="Unassembled WGS sequence"/>
</dbReference>
<dbReference type="Gene3D" id="3.10.350.10">
    <property type="entry name" value="LysM domain"/>
    <property type="match status" value="1"/>
</dbReference>
<sequence length="486" mass="53112">MGQQAVATSSAARGPIRLWPFVMAAMVLCAMPASGDVARGSANAELTLAPAPADSDGDWTYTIKPDDTPAAIADRLLSENRNAGQLMGYNGRARDAALEPGNTLQVPVQWLERRPRPARAIAVRGQAWRTSHPEGTRDLLDEGDRLNVGDGVRTASDGYARIRLADGSTLAIEPDSRLQFNRLTQYGRGAMADTRMNLKQGRIETHVEPTEENGSRFEIHTPSAVAAVRGTRFGLEAREDGTLLEVREGEVWFGTRQDMQPIREGYSAFLSPGPGSEPVIRPLPPTSQLASNADGLESEVPLQARPATLQTPAQDATVKQGQPEFEWSLQGDSEQARVEVARSAAFEETIATSTWETGDSARVNEPLEPGQYCWRVATRAGGDSTATSPVNCFRLAGSLDATRVISANTIDDRVNLYWQSVDNADGYRIQIAEDRDFERIVQDQEVSEPETRMRLAPGERYHVRVKGLAPPPMHSDWGEVREIAVE</sequence>
<evidence type="ECO:0000259" key="3">
    <source>
        <dbReference type="Pfam" id="PF04773"/>
    </source>
</evidence>
<proteinExistence type="predicted"/>
<accession>A0A2A2F6F2</accession>
<feature type="signal peptide" evidence="1">
    <location>
        <begin position="1"/>
        <end position="24"/>
    </location>
</feature>
<evidence type="ECO:0000256" key="1">
    <source>
        <dbReference type="SAM" id="SignalP"/>
    </source>
</evidence>
<dbReference type="InterPro" id="IPR018392">
    <property type="entry name" value="LysM"/>
</dbReference>
<feature type="domain" description="FecR protein" evidence="3">
    <location>
        <begin position="152"/>
        <end position="251"/>
    </location>
</feature>
<dbReference type="PANTHER" id="PTHR38731">
    <property type="entry name" value="LIPL45-RELATED LIPOPROTEIN-RELATED"/>
    <property type="match status" value="1"/>
</dbReference>
<comment type="caution">
    <text evidence="4">The sequence shown here is derived from an EMBL/GenBank/DDBJ whole genome shotgun (WGS) entry which is preliminary data.</text>
</comment>